<keyword evidence="1" id="KW-0808">Transferase</keyword>
<protein>
    <submittedName>
        <fullName evidence="1">Polyphosphate glucokinase</fullName>
        <ecNumber evidence="1">2.7.1.63</ecNumber>
    </submittedName>
</protein>
<dbReference type="GO" id="GO:0047330">
    <property type="term" value="F:polyphosphate-glucose phosphotransferase activity"/>
    <property type="evidence" value="ECO:0007669"/>
    <property type="project" value="UniProtKB-EC"/>
</dbReference>
<organism evidence="1">
    <name type="scientific">uncultured Gemmatimonadaceae bacterium</name>
    <dbReference type="NCBI Taxonomy" id="246130"/>
    <lineage>
        <taxon>Bacteria</taxon>
        <taxon>Pseudomonadati</taxon>
        <taxon>Gemmatimonadota</taxon>
        <taxon>Gemmatimonadia</taxon>
        <taxon>Gemmatimonadales</taxon>
        <taxon>Gemmatimonadaceae</taxon>
        <taxon>environmental samples</taxon>
    </lineage>
</organism>
<name>A0A6J4L8F3_9BACT</name>
<feature type="non-terminal residue" evidence="1">
    <location>
        <position position="181"/>
    </location>
</feature>
<dbReference type="AlphaFoldDB" id="A0A6J4L8F3"/>
<accession>A0A6J4L8F3</accession>
<dbReference type="Gene3D" id="3.30.420.40">
    <property type="match status" value="2"/>
</dbReference>
<gene>
    <name evidence="1" type="ORF">AVDCRST_MAG11-2149</name>
</gene>
<dbReference type="Pfam" id="PF00480">
    <property type="entry name" value="ROK"/>
    <property type="match status" value="1"/>
</dbReference>
<keyword evidence="1" id="KW-0418">Kinase</keyword>
<sequence>MNILVVDVGGTHVKLLATGQGEAVKRDSGPTLTAEQMVAAVRAASAGWRYDVVSIGYPGPVRGGQPAAEPHNLGPGWVDFDYERAFGTPVRVINDAAMQALGSYEGGRMLFLGLGTGMGSALIVEAIVQPLELAHLPYRRGRTFEEYVGAAGLARLGPRRWRRRVADVVERLSAALQVDEV</sequence>
<reference evidence="1" key="1">
    <citation type="submission" date="2020-02" db="EMBL/GenBank/DDBJ databases">
        <authorList>
            <person name="Meier V. D."/>
        </authorList>
    </citation>
    <scope>NUCLEOTIDE SEQUENCE</scope>
    <source>
        <strain evidence="1">AVDCRST_MAG11</strain>
    </source>
</reference>
<dbReference type="EC" id="2.7.1.63" evidence="1"/>
<evidence type="ECO:0000313" key="1">
    <source>
        <dbReference type="EMBL" id="CAA9324105.1"/>
    </source>
</evidence>
<proteinExistence type="predicted"/>
<dbReference type="EMBL" id="CADCTU010000503">
    <property type="protein sequence ID" value="CAA9324105.1"/>
    <property type="molecule type" value="Genomic_DNA"/>
</dbReference>
<dbReference type="InterPro" id="IPR043129">
    <property type="entry name" value="ATPase_NBD"/>
</dbReference>
<dbReference type="InterPro" id="IPR000600">
    <property type="entry name" value="ROK"/>
</dbReference>
<dbReference type="SUPFAM" id="SSF53067">
    <property type="entry name" value="Actin-like ATPase domain"/>
    <property type="match status" value="1"/>
</dbReference>